<evidence type="ECO:0000313" key="1">
    <source>
        <dbReference type="EMBL" id="MZL78035.1"/>
    </source>
</evidence>
<dbReference type="Proteomes" id="UP000452293">
    <property type="component" value="Unassembled WGS sequence"/>
</dbReference>
<accession>A0ABW9X7E2</accession>
<proteinExistence type="predicted"/>
<gene>
    <name evidence="1" type="ORF">GT718_11815</name>
</gene>
<comment type="caution">
    <text evidence="1">The sequence shown here is derived from an EMBL/GenBank/DDBJ whole genome shotgun (WGS) entry which is preliminary data.</text>
</comment>
<evidence type="ECO:0000313" key="2">
    <source>
        <dbReference type="Proteomes" id="UP000452293"/>
    </source>
</evidence>
<reference evidence="1 2" key="1">
    <citation type="journal article" date="2019" name="Nat. Med.">
        <title>A library of human gut bacterial isolates paired with longitudinal multiomics data enables mechanistic microbiome research.</title>
        <authorList>
            <person name="Poyet M."/>
            <person name="Groussin M."/>
            <person name="Gibbons S.M."/>
            <person name="Avila-Pacheco J."/>
            <person name="Jiang X."/>
            <person name="Kearney S.M."/>
            <person name="Perrotta A.R."/>
            <person name="Berdy B."/>
            <person name="Zhao S."/>
            <person name="Lieberman T.D."/>
            <person name="Swanson P.K."/>
            <person name="Smith M."/>
            <person name="Roesemann S."/>
            <person name="Alexander J.E."/>
            <person name="Rich S.A."/>
            <person name="Livny J."/>
            <person name="Vlamakis H."/>
            <person name="Clish C."/>
            <person name="Bullock K."/>
            <person name="Deik A."/>
            <person name="Scott J."/>
            <person name="Pierce K.A."/>
            <person name="Xavier R.J."/>
            <person name="Alm E.J."/>
        </authorList>
    </citation>
    <scope>NUCLEOTIDE SEQUENCE [LARGE SCALE GENOMIC DNA]</scope>
    <source>
        <strain evidence="1 2">BIOML-A1</strain>
    </source>
</reference>
<organism evidence="1 2">
    <name type="scientific">Blautia massiliensis</name>
    <name type="common">ex Durand et al. 2017</name>
    <dbReference type="NCBI Taxonomy" id="1737424"/>
    <lineage>
        <taxon>Bacteria</taxon>
        <taxon>Bacillati</taxon>
        <taxon>Bacillota</taxon>
        <taxon>Clostridia</taxon>
        <taxon>Lachnospirales</taxon>
        <taxon>Lachnospiraceae</taxon>
        <taxon>Blautia</taxon>
    </lineage>
</organism>
<keyword evidence="2" id="KW-1185">Reference proteome</keyword>
<protein>
    <submittedName>
        <fullName evidence="1">Uncharacterized protein</fullName>
    </submittedName>
</protein>
<dbReference type="RefSeq" id="WP_129975420.1">
    <property type="nucleotide sequence ID" value="NZ_WWVW01000021.1"/>
</dbReference>
<dbReference type="EMBL" id="WWVW01000021">
    <property type="protein sequence ID" value="MZL78035.1"/>
    <property type="molecule type" value="Genomic_DNA"/>
</dbReference>
<sequence>MIKIYMWYGDKKEQATGLDIWFNDLGCFYSGNITIFGKIVGDYYVDSVQEICGAFPHLEKKINDCLN</sequence>
<name>A0ABW9X7E2_9FIRM</name>